<dbReference type="Pfam" id="PF00079">
    <property type="entry name" value="Serpin"/>
    <property type="match status" value="1"/>
</dbReference>
<evidence type="ECO:0000256" key="5">
    <source>
        <dbReference type="SAM" id="SignalP"/>
    </source>
</evidence>
<comment type="similarity">
    <text evidence="1 4">Belongs to the serpin family.</text>
</comment>
<dbReference type="AlphaFoldDB" id="A0AAW1LBT5"/>
<keyword evidence="8" id="KW-1185">Reference proteome</keyword>
<gene>
    <name evidence="7" type="ORF">QE152_g13667</name>
</gene>
<evidence type="ECO:0000256" key="1">
    <source>
        <dbReference type="ARBA" id="ARBA00009500"/>
    </source>
</evidence>
<dbReference type="CDD" id="cd19601">
    <property type="entry name" value="serpin42Da-like"/>
    <property type="match status" value="1"/>
</dbReference>
<dbReference type="InterPro" id="IPR023795">
    <property type="entry name" value="Serpin_CS"/>
</dbReference>
<keyword evidence="5" id="KW-0732">Signal</keyword>
<dbReference type="InterPro" id="IPR036186">
    <property type="entry name" value="Serpin_sf"/>
</dbReference>
<dbReference type="Gene3D" id="3.30.497.10">
    <property type="entry name" value="Antithrombin, subunit I, domain 2"/>
    <property type="match status" value="1"/>
</dbReference>
<sequence length="373" mass="42423">MKLFYTSLIITAIVTTICSAISVPNSMNFLTRYLYHNISKDDNWIISPLSTHLVLSLAYIGADGETAKTFRHKLLLPNQRTTASEYRTIIGTLHSDKYGELNIANYFDAYAANIDFTHNTAAAKTINDWVKEKTHDKIDSVFGANALNSNTRALLLNAIYFKGTWSSPFNEEDTHLDVFYTSETAYIIHPMMIQEGYFKYEESEDLDSKILTMIYADPRFIMTIILPNKRTGMHHLESKLSNGFLYTDQAKKAKEHVLVRLPKFNIESTSELEATLKEVGLQQIFSNSANFSNMIEAESDFRISKIVQKAFIEVDEHGTETAKVFGDQVQRVSAKTDRRLFNADHPFMFYISASTGRFQTILFVGKVVSPSYK</sequence>
<accession>A0AAW1LBT5</accession>
<proteinExistence type="inferred from homology"/>
<evidence type="ECO:0000313" key="7">
    <source>
        <dbReference type="EMBL" id="KAK9731417.1"/>
    </source>
</evidence>
<dbReference type="PANTHER" id="PTHR11461:SF211">
    <property type="entry name" value="GH10112P-RELATED"/>
    <property type="match status" value="1"/>
</dbReference>
<dbReference type="PROSITE" id="PS00284">
    <property type="entry name" value="SERPIN"/>
    <property type="match status" value="1"/>
</dbReference>
<evidence type="ECO:0000256" key="2">
    <source>
        <dbReference type="ARBA" id="ARBA00022690"/>
    </source>
</evidence>
<evidence type="ECO:0000313" key="8">
    <source>
        <dbReference type="Proteomes" id="UP001458880"/>
    </source>
</evidence>
<comment type="caution">
    <text evidence="7">The sequence shown here is derived from an EMBL/GenBank/DDBJ whole genome shotgun (WGS) entry which is preliminary data.</text>
</comment>
<dbReference type="InterPro" id="IPR042178">
    <property type="entry name" value="Serpin_sf_1"/>
</dbReference>
<dbReference type="EMBL" id="JASPKY010000132">
    <property type="protein sequence ID" value="KAK9731417.1"/>
    <property type="molecule type" value="Genomic_DNA"/>
</dbReference>
<dbReference type="GO" id="GO:0004867">
    <property type="term" value="F:serine-type endopeptidase inhibitor activity"/>
    <property type="evidence" value="ECO:0007669"/>
    <property type="project" value="UniProtKB-KW"/>
</dbReference>
<dbReference type="PANTHER" id="PTHR11461">
    <property type="entry name" value="SERINE PROTEASE INHIBITOR, SERPIN"/>
    <property type="match status" value="1"/>
</dbReference>
<feature type="domain" description="Serpin" evidence="6">
    <location>
        <begin position="34"/>
        <end position="370"/>
    </location>
</feature>
<name>A0AAW1LBT5_POPJA</name>
<organism evidence="7 8">
    <name type="scientific">Popillia japonica</name>
    <name type="common">Japanese beetle</name>
    <dbReference type="NCBI Taxonomy" id="7064"/>
    <lineage>
        <taxon>Eukaryota</taxon>
        <taxon>Metazoa</taxon>
        <taxon>Ecdysozoa</taxon>
        <taxon>Arthropoda</taxon>
        <taxon>Hexapoda</taxon>
        <taxon>Insecta</taxon>
        <taxon>Pterygota</taxon>
        <taxon>Neoptera</taxon>
        <taxon>Endopterygota</taxon>
        <taxon>Coleoptera</taxon>
        <taxon>Polyphaga</taxon>
        <taxon>Scarabaeiformia</taxon>
        <taxon>Scarabaeidae</taxon>
        <taxon>Rutelinae</taxon>
        <taxon>Popillia</taxon>
    </lineage>
</organism>
<evidence type="ECO:0000256" key="3">
    <source>
        <dbReference type="ARBA" id="ARBA00022900"/>
    </source>
</evidence>
<feature type="chain" id="PRO_5043396532" evidence="5">
    <location>
        <begin position="21"/>
        <end position="373"/>
    </location>
</feature>
<dbReference type="InterPro" id="IPR023796">
    <property type="entry name" value="Serpin_dom"/>
</dbReference>
<dbReference type="Gene3D" id="2.30.39.10">
    <property type="entry name" value="Alpha-1-antitrypsin, domain 1"/>
    <property type="match status" value="1"/>
</dbReference>
<dbReference type="InterPro" id="IPR042185">
    <property type="entry name" value="Serpin_sf_2"/>
</dbReference>
<evidence type="ECO:0000256" key="4">
    <source>
        <dbReference type="RuleBase" id="RU000411"/>
    </source>
</evidence>
<evidence type="ECO:0000259" key="6">
    <source>
        <dbReference type="SMART" id="SM00093"/>
    </source>
</evidence>
<keyword evidence="3 7" id="KW-0722">Serine protease inhibitor</keyword>
<protein>
    <submittedName>
        <fullName evidence="7">Serpin (Serine protease inhibitor)</fullName>
    </submittedName>
</protein>
<dbReference type="InterPro" id="IPR000215">
    <property type="entry name" value="Serpin_fam"/>
</dbReference>
<dbReference type="SUPFAM" id="SSF56574">
    <property type="entry name" value="Serpins"/>
    <property type="match status" value="1"/>
</dbReference>
<dbReference type="SMART" id="SM00093">
    <property type="entry name" value="SERPIN"/>
    <property type="match status" value="1"/>
</dbReference>
<dbReference type="GO" id="GO:0005615">
    <property type="term" value="C:extracellular space"/>
    <property type="evidence" value="ECO:0007669"/>
    <property type="project" value="InterPro"/>
</dbReference>
<reference evidence="7 8" key="1">
    <citation type="journal article" date="2024" name="BMC Genomics">
        <title>De novo assembly and annotation of Popillia japonica's genome with initial clues to its potential as an invasive pest.</title>
        <authorList>
            <person name="Cucini C."/>
            <person name="Boschi S."/>
            <person name="Funari R."/>
            <person name="Cardaioli E."/>
            <person name="Iannotti N."/>
            <person name="Marturano G."/>
            <person name="Paoli F."/>
            <person name="Bruttini M."/>
            <person name="Carapelli A."/>
            <person name="Frati F."/>
            <person name="Nardi F."/>
        </authorList>
    </citation>
    <scope>NUCLEOTIDE SEQUENCE [LARGE SCALE GENOMIC DNA]</scope>
    <source>
        <strain evidence="7">DMR45628</strain>
    </source>
</reference>
<keyword evidence="2 7" id="KW-0646">Protease inhibitor</keyword>
<feature type="signal peptide" evidence="5">
    <location>
        <begin position="1"/>
        <end position="20"/>
    </location>
</feature>
<dbReference type="Proteomes" id="UP001458880">
    <property type="component" value="Unassembled WGS sequence"/>
</dbReference>